<dbReference type="Proteomes" id="UP001597557">
    <property type="component" value="Unassembled WGS sequence"/>
</dbReference>
<gene>
    <name evidence="3" type="ORF">ACFS5N_04435</name>
</gene>
<keyword evidence="1" id="KW-0472">Membrane</keyword>
<protein>
    <submittedName>
        <fullName evidence="3">BatD family protein</fullName>
    </submittedName>
</protein>
<dbReference type="RefSeq" id="WP_377182645.1">
    <property type="nucleotide sequence ID" value="NZ_JBHUPD010000001.1"/>
</dbReference>
<name>A0ABW5Y8S3_9SPHI</name>
<dbReference type="PANTHER" id="PTHR40940:SF2">
    <property type="entry name" value="BATD"/>
    <property type="match status" value="1"/>
</dbReference>
<dbReference type="InterPro" id="IPR025738">
    <property type="entry name" value="BatD"/>
</dbReference>
<evidence type="ECO:0000256" key="1">
    <source>
        <dbReference type="SAM" id="Phobius"/>
    </source>
</evidence>
<proteinExistence type="predicted"/>
<accession>A0ABW5Y8S3</accession>
<dbReference type="PANTHER" id="PTHR40940">
    <property type="entry name" value="PROTEIN BATD-RELATED"/>
    <property type="match status" value="1"/>
</dbReference>
<feature type="signal peptide" evidence="2">
    <location>
        <begin position="1"/>
        <end position="20"/>
    </location>
</feature>
<keyword evidence="4" id="KW-1185">Reference proteome</keyword>
<keyword evidence="1" id="KW-0812">Transmembrane</keyword>
<keyword evidence="2" id="KW-0732">Signal</keyword>
<evidence type="ECO:0000313" key="3">
    <source>
        <dbReference type="EMBL" id="MFD2871702.1"/>
    </source>
</evidence>
<evidence type="ECO:0000256" key="2">
    <source>
        <dbReference type="SAM" id="SignalP"/>
    </source>
</evidence>
<organism evidence="3 4">
    <name type="scientific">Mucilaginibacter ximonensis</name>
    <dbReference type="NCBI Taxonomy" id="538021"/>
    <lineage>
        <taxon>Bacteria</taxon>
        <taxon>Pseudomonadati</taxon>
        <taxon>Bacteroidota</taxon>
        <taxon>Sphingobacteriia</taxon>
        <taxon>Sphingobacteriales</taxon>
        <taxon>Sphingobacteriaceae</taxon>
        <taxon>Mucilaginibacter</taxon>
    </lineage>
</organism>
<feature type="chain" id="PRO_5046519773" evidence="2">
    <location>
        <begin position="21"/>
        <end position="600"/>
    </location>
</feature>
<keyword evidence="1" id="KW-1133">Transmembrane helix</keyword>
<reference evidence="4" key="1">
    <citation type="journal article" date="2019" name="Int. J. Syst. Evol. Microbiol.">
        <title>The Global Catalogue of Microorganisms (GCM) 10K type strain sequencing project: providing services to taxonomists for standard genome sequencing and annotation.</title>
        <authorList>
            <consortium name="The Broad Institute Genomics Platform"/>
            <consortium name="The Broad Institute Genome Sequencing Center for Infectious Disease"/>
            <person name="Wu L."/>
            <person name="Ma J."/>
        </authorList>
    </citation>
    <scope>NUCLEOTIDE SEQUENCE [LARGE SCALE GENOMIC DNA]</scope>
    <source>
        <strain evidence="4">KCTC 22437</strain>
    </source>
</reference>
<feature type="transmembrane region" description="Helical" evidence="1">
    <location>
        <begin position="456"/>
        <end position="475"/>
    </location>
</feature>
<comment type="caution">
    <text evidence="3">The sequence shown here is derived from an EMBL/GenBank/DDBJ whole genome shotgun (WGS) entry which is preliminary data.</text>
</comment>
<dbReference type="Pfam" id="PF13584">
    <property type="entry name" value="BatD"/>
    <property type="match status" value="2"/>
</dbReference>
<dbReference type="EMBL" id="JBHUPD010000001">
    <property type="protein sequence ID" value="MFD2871702.1"/>
    <property type="molecule type" value="Genomic_DNA"/>
</dbReference>
<evidence type="ECO:0000313" key="4">
    <source>
        <dbReference type="Proteomes" id="UP001597557"/>
    </source>
</evidence>
<sequence>MKIKYYILTLLLLVCTQIFAQEVKFVAQVTKTTVATGEQFELIFTVNGDAGSFNPPDLSDFQLLSGPNTSNSMEFVNGKATSSSSVSYILTPVKIGTYTIGPATAVINGKKMTTNTIRMTVVKGRPVQQQSRGMGGLDAQGNQRNTDLSKLLFLRSDINRNNVYQGQPIILSYRVYTRVDILQSQVSKLPDLTGFWNEDVKSAGPASFRIENYKGQRYNVADVKQIILFPDHAGNITIDPFEMNFVARVQSAPRDFMDQFFGGNEQEVNYPAKSLPVVVHVKPLPEAGKPAGYSGAVGKFTVEASIDKTTLKANEALNYRIKITGAGNIKLLKDPNPQFPADFEKYDPKMTDSVKETADGVSGTRVYNYLVIPRHQGDFTIAPVTFSYFNPETGRYITLTTKSYKIHVEKGLNENNVTSLSGDDKEDVKLLNKDIRYLKTGDAGLHEQGDDYFGSAGFYLLLLLGPILCVVAFIIRNQLRIKNADVAGVKSRRAGKIAAKHLANASKELQANNIQAFYEAVFKGLYGYLSNKLNISYADLDRDKIATALRAKSAKEETIGELLETLDLCEMARYAPVTQISAQQVFEKAKRIINAIEDEI</sequence>